<reference evidence="2 3" key="1">
    <citation type="submission" date="2023-02" db="EMBL/GenBank/DDBJ databases">
        <title>LHISI_Scaffold_Assembly.</title>
        <authorList>
            <person name="Stuart O.P."/>
            <person name="Cleave R."/>
            <person name="Magrath M.J.L."/>
            <person name="Mikheyev A.S."/>
        </authorList>
    </citation>
    <scope>NUCLEOTIDE SEQUENCE [LARGE SCALE GENOMIC DNA]</scope>
    <source>
        <strain evidence="2">Daus_M_001</strain>
        <tissue evidence="2">Leg muscle</tissue>
    </source>
</reference>
<dbReference type="EMBL" id="JARBHB010000004">
    <property type="protein sequence ID" value="KAJ8887411.1"/>
    <property type="molecule type" value="Genomic_DNA"/>
</dbReference>
<feature type="region of interest" description="Disordered" evidence="1">
    <location>
        <begin position="149"/>
        <end position="174"/>
    </location>
</feature>
<feature type="compositionally biased region" description="Pro residues" evidence="1">
    <location>
        <begin position="158"/>
        <end position="172"/>
    </location>
</feature>
<feature type="region of interest" description="Disordered" evidence="1">
    <location>
        <begin position="600"/>
        <end position="628"/>
    </location>
</feature>
<evidence type="ECO:0000256" key="1">
    <source>
        <dbReference type="SAM" id="MobiDB-lite"/>
    </source>
</evidence>
<accession>A0ABQ9HSV0</accession>
<gene>
    <name evidence="2" type="ORF">PR048_013626</name>
</gene>
<protein>
    <submittedName>
        <fullName evidence="2">Uncharacterized protein</fullName>
    </submittedName>
</protein>
<comment type="caution">
    <text evidence="2">The sequence shown here is derived from an EMBL/GenBank/DDBJ whole genome shotgun (WGS) entry which is preliminary data.</text>
</comment>
<evidence type="ECO:0000313" key="3">
    <source>
        <dbReference type="Proteomes" id="UP001159363"/>
    </source>
</evidence>
<feature type="region of interest" description="Disordered" evidence="1">
    <location>
        <begin position="361"/>
        <end position="383"/>
    </location>
</feature>
<feature type="compositionally biased region" description="Basic and acidic residues" evidence="1">
    <location>
        <begin position="850"/>
        <end position="859"/>
    </location>
</feature>
<proteinExistence type="predicted"/>
<sequence>MGAWVSVCDEFGAVAPADGWTDERTPQEGLIYVLTSRFPIWMASDDNVRGNICVTRCAPAWCQIPEKTLRPTTSSGTIATFENPLARPLIELSSPWWEGSRLTTQQLEVRGKEIGAGASELFMLWHSGRLAAIVSDMLDFAQQSALQSAPSLPLQSAQPPPPPPPTPPPPPHVMSQCLHIVPEAHEVTHRGRTGSARSRKLSEGKTVSFLGRRRQDQWVFCLPSSDVLHIHKRRASVPEIAIPLRWIARTGDAGDRRENPPTSGIVLHDSFRLKFGGGGGGGDLARNRTRFALVEDDLLHFPTAAPPSALPATPHIPARAHPLAKPPLAHPSALVFRGKIIIQHLHAVRVLTALSQSSNLRTSSPTMRSIARNDIPGGGKLLPQIQETRPRTRFRQGRTPVDTGYRLSWTTMSVSYVSAFSDGAVLQSCIETIINVSDVISGNSTATNAVPPCPTHVQRERGRVIVLARGVDGVRREHERQQNGLDDTRDVVFTVQCSLYKHHRVAVIVVYCFPDHDARSGSCMSLPYTLWLLPLFWSTPHSQTTVTGAKEESAPITKHNSAPFIPSVAPFATSSEAGCRVMSCVEVTLKSSGRTNLLTNSQCDKRTDDLPGAGEGGGGVARTHDPSSTSRPLYPLAMGAEHAHTTFNMAGWLYLCSGRRAISNGCLSDAAVQTGISMLLPSENRLTSMCTIVGPPAPPMMHSKHFTSYALGSSSEGTSSFPQAHNMTSLKVRYLHENSQSETAPGILRDLRGSRERLLIGYSRFPLCLFGVIGEHVNQALASSPPTKVNRVQSLARSFLDLRMWESCRTMPLVVQPFIPALLVLTSITRIGSQDLAVQSHPNLFTHSFGETRDPREHPPTSGIIRHDSHMRKSRNDLARD</sequence>
<name>A0ABQ9HSV0_9NEOP</name>
<feature type="region of interest" description="Disordered" evidence="1">
    <location>
        <begin position="847"/>
        <end position="881"/>
    </location>
</feature>
<dbReference type="Proteomes" id="UP001159363">
    <property type="component" value="Chromosome X"/>
</dbReference>
<organism evidence="2 3">
    <name type="scientific">Dryococelus australis</name>
    <dbReference type="NCBI Taxonomy" id="614101"/>
    <lineage>
        <taxon>Eukaryota</taxon>
        <taxon>Metazoa</taxon>
        <taxon>Ecdysozoa</taxon>
        <taxon>Arthropoda</taxon>
        <taxon>Hexapoda</taxon>
        <taxon>Insecta</taxon>
        <taxon>Pterygota</taxon>
        <taxon>Neoptera</taxon>
        <taxon>Polyneoptera</taxon>
        <taxon>Phasmatodea</taxon>
        <taxon>Verophasmatodea</taxon>
        <taxon>Anareolatae</taxon>
        <taxon>Phasmatidae</taxon>
        <taxon>Eurycanthinae</taxon>
        <taxon>Dryococelus</taxon>
    </lineage>
</organism>
<keyword evidence="3" id="KW-1185">Reference proteome</keyword>
<evidence type="ECO:0000313" key="2">
    <source>
        <dbReference type="EMBL" id="KAJ8887411.1"/>
    </source>
</evidence>